<keyword evidence="1" id="KW-1133">Transmembrane helix</keyword>
<organism evidence="2">
    <name type="scientific">freshwater metagenome</name>
    <dbReference type="NCBI Taxonomy" id="449393"/>
    <lineage>
        <taxon>unclassified sequences</taxon>
        <taxon>metagenomes</taxon>
        <taxon>ecological metagenomes</taxon>
    </lineage>
</organism>
<feature type="transmembrane region" description="Helical" evidence="1">
    <location>
        <begin position="58"/>
        <end position="77"/>
    </location>
</feature>
<name>A0A6J6S7Q2_9ZZZZ</name>
<evidence type="ECO:0000313" key="4">
    <source>
        <dbReference type="EMBL" id="CAB5011409.1"/>
    </source>
</evidence>
<protein>
    <submittedName>
        <fullName evidence="2">Unannotated protein</fullName>
    </submittedName>
</protein>
<reference evidence="2" key="1">
    <citation type="submission" date="2020-05" db="EMBL/GenBank/DDBJ databases">
        <authorList>
            <person name="Chiriac C."/>
            <person name="Salcher M."/>
            <person name="Ghai R."/>
            <person name="Kavagutti S V."/>
        </authorList>
    </citation>
    <scope>NUCLEOTIDE SEQUENCE</scope>
</reference>
<evidence type="ECO:0000256" key="1">
    <source>
        <dbReference type="SAM" id="Phobius"/>
    </source>
</evidence>
<evidence type="ECO:0000313" key="3">
    <source>
        <dbReference type="EMBL" id="CAB4926665.1"/>
    </source>
</evidence>
<keyword evidence="1" id="KW-0812">Transmembrane</keyword>
<feature type="transmembrane region" description="Helical" evidence="1">
    <location>
        <begin position="34"/>
        <end position="52"/>
    </location>
</feature>
<feature type="transmembrane region" description="Helical" evidence="1">
    <location>
        <begin position="113"/>
        <end position="133"/>
    </location>
</feature>
<dbReference type="EMBL" id="CAEZYR010000010">
    <property type="protein sequence ID" value="CAB4730733.1"/>
    <property type="molecule type" value="Genomic_DNA"/>
</dbReference>
<gene>
    <name evidence="2" type="ORF">UFOPK2754_00460</name>
    <name evidence="3" type="ORF">UFOPK3543_02409</name>
    <name evidence="4" type="ORF">UFOPK3967_02254</name>
</gene>
<evidence type="ECO:0000313" key="2">
    <source>
        <dbReference type="EMBL" id="CAB4730733.1"/>
    </source>
</evidence>
<proteinExistence type="predicted"/>
<dbReference type="EMBL" id="CAFBMH010000118">
    <property type="protein sequence ID" value="CAB4926665.1"/>
    <property type="molecule type" value="Genomic_DNA"/>
</dbReference>
<accession>A0A6J6S7Q2</accession>
<keyword evidence="1" id="KW-0472">Membrane</keyword>
<dbReference type="AlphaFoldDB" id="A0A6J6S7Q2"/>
<dbReference type="EMBL" id="CAFBOS010000163">
    <property type="protein sequence ID" value="CAB5011409.1"/>
    <property type="molecule type" value="Genomic_DNA"/>
</dbReference>
<sequence length="153" mass="16298">MTDAMTSISNDPMLARYDGPSPALEIARDLLTRGLYLIPVAIIVGAIVGGAAGVASVLYALGLSLSNFVLAAALIGWGARISAVAMGAAAMFGFLIRLMLVFAAFFVFRNADWMQPVAFGITIIVTHLGLLFWEMRHVSASLAYPGLKPRARR</sequence>
<feature type="transmembrane region" description="Helical" evidence="1">
    <location>
        <begin position="84"/>
        <end position="107"/>
    </location>
</feature>